<dbReference type="InterPro" id="IPR029044">
    <property type="entry name" value="Nucleotide-diphossugar_trans"/>
</dbReference>
<evidence type="ECO:0000313" key="2">
    <source>
        <dbReference type="EMBL" id="MBB5142791.1"/>
    </source>
</evidence>
<dbReference type="InterPro" id="IPR001173">
    <property type="entry name" value="Glyco_trans_2-like"/>
</dbReference>
<dbReference type="Gene3D" id="3.90.550.10">
    <property type="entry name" value="Spore Coat Polysaccharide Biosynthesis Protein SpsA, Chain A"/>
    <property type="match status" value="3"/>
</dbReference>
<reference evidence="2 3" key="1">
    <citation type="submission" date="2020-08" db="EMBL/GenBank/DDBJ databases">
        <title>Genomic Encyclopedia of Type Strains, Phase IV (KMG-IV): sequencing the most valuable type-strain genomes for metagenomic binning, comparative biology and taxonomic classification.</title>
        <authorList>
            <person name="Goeker M."/>
        </authorList>
    </citation>
    <scope>NUCLEOTIDE SEQUENCE [LARGE SCALE GENOMIC DNA]</scope>
    <source>
        <strain evidence="2 3">DSM 11275</strain>
    </source>
</reference>
<dbReference type="EMBL" id="JACHGO010000002">
    <property type="protein sequence ID" value="MBB5142791.1"/>
    <property type="molecule type" value="Genomic_DNA"/>
</dbReference>
<evidence type="ECO:0000259" key="1">
    <source>
        <dbReference type="Pfam" id="PF00535"/>
    </source>
</evidence>
<feature type="domain" description="Glycosyltransferase 2-like" evidence="1">
    <location>
        <begin position="465"/>
        <end position="578"/>
    </location>
</feature>
<accession>A0A7W8FFE4</accession>
<dbReference type="Pfam" id="PF00535">
    <property type="entry name" value="Glycos_transf_2"/>
    <property type="match status" value="1"/>
</dbReference>
<dbReference type="AlphaFoldDB" id="A0A7W8FFE4"/>
<dbReference type="PANTHER" id="PTHR43685:SF2">
    <property type="entry name" value="GLYCOSYLTRANSFERASE 2-LIKE DOMAIN-CONTAINING PROTEIN"/>
    <property type="match status" value="1"/>
</dbReference>
<dbReference type="PANTHER" id="PTHR43685">
    <property type="entry name" value="GLYCOSYLTRANSFERASE"/>
    <property type="match status" value="1"/>
</dbReference>
<dbReference type="RefSeq" id="WP_183718161.1">
    <property type="nucleotide sequence ID" value="NZ_JACHGO010000002.1"/>
</dbReference>
<keyword evidence="2" id="KW-0808">Transferase</keyword>
<name>A0A7W8FFE4_9BACT</name>
<dbReference type="SUPFAM" id="SSF53448">
    <property type="entry name" value="Nucleotide-diphospho-sugar transferases"/>
    <property type="match status" value="3"/>
</dbReference>
<dbReference type="InterPro" id="IPR050834">
    <property type="entry name" value="Glycosyltransf_2"/>
</dbReference>
<comment type="caution">
    <text evidence="2">The sequence shown here is derived from an EMBL/GenBank/DDBJ whole genome shotgun (WGS) entry which is preliminary data.</text>
</comment>
<evidence type="ECO:0000313" key="3">
    <source>
        <dbReference type="Proteomes" id="UP000539075"/>
    </source>
</evidence>
<organism evidence="2 3">
    <name type="scientific">Desulfovibrio intestinalis</name>
    <dbReference type="NCBI Taxonomy" id="58621"/>
    <lineage>
        <taxon>Bacteria</taxon>
        <taxon>Pseudomonadati</taxon>
        <taxon>Thermodesulfobacteriota</taxon>
        <taxon>Desulfovibrionia</taxon>
        <taxon>Desulfovibrionales</taxon>
        <taxon>Desulfovibrionaceae</taxon>
        <taxon>Desulfovibrio</taxon>
    </lineage>
</organism>
<gene>
    <name evidence="2" type="ORF">HNQ38_000870</name>
</gene>
<sequence length="1000" mass="109624">MSTEHENRPWLTVLLRVWTQFSPEACCAALEAAGAGGQNLVVLCHESERERAMVAGRELVRRGVLRAFRCNSPQAGGHLLEEANRAAHQARTPYLLLLSSEVLLAPGSLPPLLSRLAEEPDLAGVNPLFLYGQKAFSSSGEDCPSACGQPGQRARIAHMGCVADYLGQLHYLYEGLPLGHALAGKRRRFQVGHAGALLLRREDFLAAGGFNAALDSLAHMDLCLKLTAPAPDKPLRAFSSEPASLAVLTDDLDAWKTCGLWNSLLQRERLSPDLLRPDHAALVRADGVEYGCSHWLCGQAWPSTGTMDESALDEEGSGLADWLRWRHDPQPRTLLSLLESMPPRQRAFAVQLCRELPSSLPSTLPWYLFAAEKLLDCGKRDDLPLLTASAASWLAHAEDFQRHDLQPGLQALSDEGLYSSGLDNCPASFDAWIELAEKERSVNTRQEVEDFDRLDVGGTWPTIAVVMPVYNPRPEHLRAALDSVLAQEYPHWQLCVADDASTINEIPEILRGYAAQEGRMRLTVREQNGHIARASNTALELSDAPWTGFLDHDDLLPAHALREVAALVRQNPDLVLVYSDEDKVDARGVRRTPILKADFDPWVCAVWHFSVYATERLRQVGGLRAGFEGSQDFDLSLRVAENLRPECVAHIPQILYHWRVHAQSASGSLGAKPYVLEATRRALDESACRRGLRATAVPTIRNNFFVLRHELDACSRCSVVLLAADATPVPTALWNDLERLSQLVCLEVLCQPVNAAAAEAFKKSPPPSALNVRLLPPLEGKKKENWHAACNQAAQSASGQVLFFLDARILPLPGSLPEQLMALALEKGIGTVGGTLWRGGRLWHAGLMPDVTGLPFASQRGAESELLSSIAWGQLLLTRRVLAVSEQAMAVQRAVFLEQGGYDLAMGPWAGADLGLRLASAGLHSMSCPWGQWHVPPGSGSALEHVDHVGDVLERQRITPQTREIFLARWGGTVRGSGLRNAMLRAAPDQGWALMMKENF</sequence>
<dbReference type="GO" id="GO:0016740">
    <property type="term" value="F:transferase activity"/>
    <property type="evidence" value="ECO:0007669"/>
    <property type="project" value="UniProtKB-KW"/>
</dbReference>
<protein>
    <submittedName>
        <fullName evidence="2">Glycosyltransferase involved in cell wall biosynthesis</fullName>
    </submittedName>
</protein>
<dbReference type="CDD" id="cd04184">
    <property type="entry name" value="GT2_RfbC_Mx_like"/>
    <property type="match status" value="1"/>
</dbReference>
<keyword evidence="3" id="KW-1185">Reference proteome</keyword>
<proteinExistence type="predicted"/>
<dbReference type="Proteomes" id="UP000539075">
    <property type="component" value="Unassembled WGS sequence"/>
</dbReference>